<dbReference type="InterPro" id="IPR028345">
    <property type="entry name" value="Antibiotic_NAT-like"/>
</dbReference>
<keyword evidence="6" id="KW-1185">Reference proteome</keyword>
<dbReference type="PANTHER" id="PTHR11104:SF0">
    <property type="entry name" value="SPBETA PROPHAGE-DERIVED AMINOGLYCOSIDE N(3')-ACETYLTRANSFERASE-LIKE PROTEIN YOKD"/>
    <property type="match status" value="1"/>
</dbReference>
<dbReference type="PANTHER" id="PTHR11104">
    <property type="entry name" value="AMINOGLYCOSIDE N3-ACETYLTRANSFERASE"/>
    <property type="match status" value="1"/>
</dbReference>
<evidence type="ECO:0000313" key="6">
    <source>
        <dbReference type="Proteomes" id="UP000019753"/>
    </source>
</evidence>
<dbReference type="GO" id="GO:0046353">
    <property type="term" value="F:aminoglycoside 3-N-acetyltransferase activity"/>
    <property type="evidence" value="ECO:0007669"/>
    <property type="project" value="UniProtKB-EC"/>
</dbReference>
<evidence type="ECO:0000256" key="4">
    <source>
        <dbReference type="RuleBase" id="RU365031"/>
    </source>
</evidence>
<dbReference type="SUPFAM" id="SSF110710">
    <property type="entry name" value="TTHA0583/YokD-like"/>
    <property type="match status" value="1"/>
</dbReference>
<name>A0A021VQS0_9CELL</name>
<evidence type="ECO:0000256" key="3">
    <source>
        <dbReference type="ARBA" id="ARBA00023315"/>
    </source>
</evidence>
<keyword evidence="2 4" id="KW-0808">Transferase</keyword>
<dbReference type="GO" id="GO:0046677">
    <property type="term" value="P:response to antibiotic"/>
    <property type="evidence" value="ECO:0007669"/>
    <property type="project" value="UniProtKB-KW"/>
</dbReference>
<dbReference type="EC" id="2.3.1.-" evidence="4"/>
<dbReference type="Proteomes" id="UP000019753">
    <property type="component" value="Unassembled WGS sequence"/>
</dbReference>
<accession>A0A021VQS0</accession>
<keyword evidence="3 4" id="KW-0012">Acyltransferase</keyword>
<keyword evidence="4" id="KW-0046">Antibiotic resistance</keyword>
<evidence type="ECO:0000313" key="5">
    <source>
        <dbReference type="EMBL" id="EYR63473.1"/>
    </source>
</evidence>
<gene>
    <name evidence="5" type="ORF">N866_20340</name>
</gene>
<evidence type="ECO:0000256" key="1">
    <source>
        <dbReference type="ARBA" id="ARBA00006383"/>
    </source>
</evidence>
<reference evidence="5 6" key="1">
    <citation type="submission" date="2014-01" db="EMBL/GenBank/DDBJ databases">
        <title>Actinotalea ferrariae CF5-4.</title>
        <authorList>
            <person name="Chen F."/>
            <person name="Li Y."/>
            <person name="Wang G."/>
        </authorList>
    </citation>
    <scope>NUCLEOTIDE SEQUENCE [LARGE SCALE GENOMIC DNA]</scope>
    <source>
        <strain evidence="5 6">CF5-4</strain>
    </source>
</reference>
<sequence>METPVTRPVLVDDLAEDLRALGVRPGGVLLAHASLSSLGWVVGGEQAVVLALEAALGEDGTLVMPSQSWQLCDPAYLRDPGVPEETWDAVRAGMPAYDPAWTPTRTMGAVVEALRTQPGTLRSAHPHRSFVARGPLAPEVLAEHLLEDPVGEGSPLAALYRQDAQVLLLGVGFDKNTSLHLAEARSGLPVGTLPNGAPVLVGGERRWVTFDEPVVDDADFVAAGEDFAAHGGVTTGAVGAARAHLMDQRALVDHATAWFTRTRGALAG</sequence>
<proteinExistence type="inferred from homology"/>
<dbReference type="Pfam" id="PF02522">
    <property type="entry name" value="Antibiotic_NAT"/>
    <property type="match status" value="1"/>
</dbReference>
<organism evidence="5 6">
    <name type="scientific">Actinotalea ferrariae CF5-4</name>
    <dbReference type="NCBI Taxonomy" id="948458"/>
    <lineage>
        <taxon>Bacteria</taxon>
        <taxon>Bacillati</taxon>
        <taxon>Actinomycetota</taxon>
        <taxon>Actinomycetes</taxon>
        <taxon>Micrococcales</taxon>
        <taxon>Cellulomonadaceae</taxon>
        <taxon>Actinotalea</taxon>
    </lineage>
</organism>
<protein>
    <recommendedName>
        <fullName evidence="4">Aminoglycoside N(3)-acetyltransferase</fullName>
        <ecNumber evidence="4">2.3.1.-</ecNumber>
    </recommendedName>
</protein>
<comment type="catalytic activity">
    <reaction evidence="4">
        <text>a 2-deoxystreptamine antibiotic + acetyl-CoA = an N(3)-acetyl-2-deoxystreptamine antibiotic + CoA + H(+)</text>
        <dbReference type="Rhea" id="RHEA:12665"/>
        <dbReference type="ChEBI" id="CHEBI:15378"/>
        <dbReference type="ChEBI" id="CHEBI:57287"/>
        <dbReference type="ChEBI" id="CHEBI:57288"/>
        <dbReference type="ChEBI" id="CHEBI:57921"/>
        <dbReference type="ChEBI" id="CHEBI:77452"/>
        <dbReference type="EC" id="2.3.1.81"/>
    </reaction>
</comment>
<dbReference type="AlphaFoldDB" id="A0A021VQS0"/>
<dbReference type="EMBL" id="AXCW01000091">
    <property type="protein sequence ID" value="EYR63473.1"/>
    <property type="molecule type" value="Genomic_DNA"/>
</dbReference>
<dbReference type="InterPro" id="IPR003679">
    <property type="entry name" value="Amioglycoside_AcTrfase"/>
</dbReference>
<evidence type="ECO:0000256" key="2">
    <source>
        <dbReference type="ARBA" id="ARBA00022679"/>
    </source>
</evidence>
<comment type="caution">
    <text evidence="5">The sequence shown here is derived from an EMBL/GenBank/DDBJ whole genome shotgun (WGS) entry which is preliminary data.</text>
</comment>
<comment type="similarity">
    <text evidence="1 4">Belongs to the antibiotic N-acetyltransferase family.</text>
</comment>